<evidence type="ECO:0000256" key="3">
    <source>
        <dbReference type="ARBA" id="ARBA00022691"/>
    </source>
</evidence>
<sequence>MRIHLISVGRRMPSWVEQGYREYAKRLPPECTLTLVEIDPVRRTKSTSVAQAREEEGRRMLKAIPKGVAAVALDERGKAWSTEMLATELEAWMGDGRDRALLVGGADGLAPDCLACCERRWSLSPLTFPHPLVRVILAEQVYRAWSLTRGHPYHRGG</sequence>
<keyword evidence="5" id="KW-0963">Cytoplasm</keyword>
<dbReference type="GO" id="GO:0070038">
    <property type="term" value="F:rRNA (pseudouridine-N3-)-methyltransferase activity"/>
    <property type="evidence" value="ECO:0007669"/>
    <property type="project" value="UniProtKB-UniRule"/>
</dbReference>
<dbReference type="InterPro" id="IPR029028">
    <property type="entry name" value="Alpha/beta_knot_MTases"/>
</dbReference>
<accession>A0A6M0JZ52</accession>
<evidence type="ECO:0000313" key="7">
    <source>
        <dbReference type="Proteomes" id="UP000483379"/>
    </source>
</evidence>
<dbReference type="InterPro" id="IPR003742">
    <property type="entry name" value="RlmH-like"/>
</dbReference>
<feature type="binding site" evidence="5">
    <location>
        <position position="104"/>
    </location>
    <ligand>
        <name>S-adenosyl-L-methionine</name>
        <dbReference type="ChEBI" id="CHEBI:59789"/>
    </ligand>
</feature>
<comment type="function">
    <text evidence="5">Specifically methylates the pseudouridine at position 1915 (m3Psi1915) in 23S rRNA.</text>
</comment>
<gene>
    <name evidence="5 6" type="primary">rlmH</name>
    <name evidence="6" type="ORF">G3446_12715</name>
</gene>
<evidence type="ECO:0000313" key="6">
    <source>
        <dbReference type="EMBL" id="NEV62742.1"/>
    </source>
</evidence>
<dbReference type="RefSeq" id="WP_164453211.1">
    <property type="nucleotide sequence ID" value="NZ_JAAIJQ010000034.1"/>
</dbReference>
<dbReference type="Gene3D" id="3.40.1280.10">
    <property type="match status" value="1"/>
</dbReference>
<comment type="subcellular location">
    <subcellularLocation>
        <location evidence="5">Cytoplasm</location>
    </subcellularLocation>
</comment>
<evidence type="ECO:0000256" key="1">
    <source>
        <dbReference type="ARBA" id="ARBA00022603"/>
    </source>
</evidence>
<dbReference type="GO" id="GO:0005737">
    <property type="term" value="C:cytoplasm"/>
    <property type="evidence" value="ECO:0007669"/>
    <property type="project" value="UniProtKB-SubCell"/>
</dbReference>
<keyword evidence="3 5" id="KW-0949">S-adenosyl-L-methionine</keyword>
<name>A0A6M0JZ52_9GAMM</name>
<feature type="binding site" evidence="5">
    <location>
        <position position="73"/>
    </location>
    <ligand>
        <name>S-adenosyl-L-methionine</name>
        <dbReference type="ChEBI" id="CHEBI:59789"/>
    </ligand>
</feature>
<protein>
    <recommendedName>
        <fullName evidence="5">Ribosomal RNA large subunit methyltransferase H</fullName>
        <ecNumber evidence="5">2.1.1.177</ecNumber>
    </recommendedName>
    <alternativeName>
        <fullName evidence="5">23S rRNA (pseudouridine1915-N3)-methyltransferase</fullName>
    </alternativeName>
    <alternativeName>
        <fullName evidence="5">23S rRNA m3Psi1915 methyltransferase</fullName>
    </alternativeName>
    <alternativeName>
        <fullName evidence="5">rRNA (pseudouridine-N3-)-methyltransferase RlmH</fullName>
    </alternativeName>
</protein>
<keyword evidence="7" id="KW-1185">Reference proteome</keyword>
<dbReference type="PANTHER" id="PTHR33603:SF1">
    <property type="entry name" value="RIBOSOMAL RNA LARGE SUBUNIT METHYLTRANSFERASE H"/>
    <property type="match status" value="1"/>
</dbReference>
<feature type="binding site" evidence="5">
    <location>
        <begin position="123"/>
        <end position="128"/>
    </location>
    <ligand>
        <name>S-adenosyl-L-methionine</name>
        <dbReference type="ChEBI" id="CHEBI:59789"/>
    </ligand>
</feature>
<dbReference type="Proteomes" id="UP000483379">
    <property type="component" value="Unassembled WGS sequence"/>
</dbReference>
<keyword evidence="2 5" id="KW-0808">Transferase</keyword>
<dbReference type="PIRSF" id="PIRSF004505">
    <property type="entry name" value="MT_bac"/>
    <property type="match status" value="1"/>
</dbReference>
<dbReference type="NCBIfam" id="NF000986">
    <property type="entry name" value="PRK00103.1-4"/>
    <property type="match status" value="1"/>
</dbReference>
<dbReference type="SUPFAM" id="SSF75217">
    <property type="entry name" value="alpha/beta knot"/>
    <property type="match status" value="1"/>
</dbReference>
<reference evidence="6 7" key="1">
    <citation type="submission" date="2020-02" db="EMBL/GenBank/DDBJ databases">
        <title>Genome sequences of Thiorhodococcus mannitoliphagus and Thiorhodococcus minor, purple sulfur photosynthetic bacteria in the gammaproteobacterial family, Chromatiaceae.</title>
        <authorList>
            <person name="Aviles F.A."/>
            <person name="Meyer T.E."/>
            <person name="Kyndt J.A."/>
        </authorList>
    </citation>
    <scope>NUCLEOTIDE SEQUENCE [LARGE SCALE GENOMIC DNA]</scope>
    <source>
        <strain evidence="6 7">DSM 11518</strain>
    </source>
</reference>
<evidence type="ECO:0000256" key="4">
    <source>
        <dbReference type="ARBA" id="ARBA00038303"/>
    </source>
</evidence>
<dbReference type="EMBL" id="JAAIJQ010000034">
    <property type="protein sequence ID" value="NEV62742.1"/>
    <property type="molecule type" value="Genomic_DNA"/>
</dbReference>
<evidence type="ECO:0000256" key="5">
    <source>
        <dbReference type="HAMAP-Rule" id="MF_00658"/>
    </source>
</evidence>
<comment type="catalytic activity">
    <reaction evidence="5">
        <text>pseudouridine(1915) in 23S rRNA + S-adenosyl-L-methionine = N(3)-methylpseudouridine(1915) in 23S rRNA + S-adenosyl-L-homocysteine + H(+)</text>
        <dbReference type="Rhea" id="RHEA:42752"/>
        <dbReference type="Rhea" id="RHEA-COMP:10221"/>
        <dbReference type="Rhea" id="RHEA-COMP:10222"/>
        <dbReference type="ChEBI" id="CHEBI:15378"/>
        <dbReference type="ChEBI" id="CHEBI:57856"/>
        <dbReference type="ChEBI" id="CHEBI:59789"/>
        <dbReference type="ChEBI" id="CHEBI:65314"/>
        <dbReference type="ChEBI" id="CHEBI:74486"/>
        <dbReference type="EC" id="2.1.1.177"/>
    </reaction>
</comment>
<keyword evidence="1 5" id="KW-0489">Methyltransferase</keyword>
<dbReference type="InterPro" id="IPR029026">
    <property type="entry name" value="tRNA_m1G_MTases_N"/>
</dbReference>
<evidence type="ECO:0000256" key="2">
    <source>
        <dbReference type="ARBA" id="ARBA00022679"/>
    </source>
</evidence>
<comment type="subunit">
    <text evidence="5">Homodimer.</text>
</comment>
<dbReference type="HAMAP" id="MF_00658">
    <property type="entry name" value="23SrRNA_methyltr_H"/>
    <property type="match status" value="1"/>
</dbReference>
<dbReference type="Pfam" id="PF02590">
    <property type="entry name" value="SPOUT_MTase"/>
    <property type="match status" value="1"/>
</dbReference>
<dbReference type="EC" id="2.1.1.177" evidence="5"/>
<keyword evidence="5" id="KW-0698">rRNA processing</keyword>
<dbReference type="CDD" id="cd18081">
    <property type="entry name" value="RlmH-like"/>
    <property type="match status" value="1"/>
</dbReference>
<dbReference type="PANTHER" id="PTHR33603">
    <property type="entry name" value="METHYLTRANSFERASE"/>
    <property type="match status" value="1"/>
</dbReference>
<dbReference type="AlphaFoldDB" id="A0A6M0JZ52"/>
<comment type="similarity">
    <text evidence="4 5">Belongs to the RNA methyltransferase RlmH family.</text>
</comment>
<organism evidence="6 7">
    <name type="scientific">Thiorhodococcus minor</name>
    <dbReference type="NCBI Taxonomy" id="57489"/>
    <lineage>
        <taxon>Bacteria</taxon>
        <taxon>Pseudomonadati</taxon>
        <taxon>Pseudomonadota</taxon>
        <taxon>Gammaproteobacteria</taxon>
        <taxon>Chromatiales</taxon>
        <taxon>Chromatiaceae</taxon>
        <taxon>Thiorhodococcus</taxon>
    </lineage>
</organism>
<comment type="caution">
    <text evidence="6">The sequence shown here is derived from an EMBL/GenBank/DDBJ whole genome shotgun (WGS) entry which is preliminary data.</text>
</comment>
<dbReference type="NCBIfam" id="TIGR00246">
    <property type="entry name" value="tRNA_RlmH_YbeA"/>
    <property type="match status" value="1"/>
</dbReference>
<proteinExistence type="inferred from homology"/>